<dbReference type="InterPro" id="IPR029058">
    <property type="entry name" value="AB_hydrolase_fold"/>
</dbReference>
<feature type="transmembrane region" description="Helical" evidence="2">
    <location>
        <begin position="31"/>
        <end position="50"/>
    </location>
</feature>
<evidence type="ECO:0008006" key="5">
    <source>
        <dbReference type="Google" id="ProtNLM"/>
    </source>
</evidence>
<dbReference type="SUPFAM" id="SSF53474">
    <property type="entry name" value="alpha/beta-Hydrolases"/>
    <property type="match status" value="1"/>
</dbReference>
<keyword evidence="2" id="KW-0812">Transmembrane</keyword>
<sequence length="220" mass="24294">MNWSAIVESDSISSSTNGYALLLRALSFIPLSHYLLASLVASLVFLYNFLEFHLFEDALTAFRGSPITLTYNSSAHIYNGVVSKCRILHGRSEYRELFTAADGGTIALDWLRSSDVPDGGFHINNATSDNDTTPIVVVIPGLTSDSTSAYLKHLAFSIAKSGWNVVVSNHRGLGGVSITIETRLTAKPTKFRDQETNQYNRSNRMRVARPTQLMLILPQH</sequence>
<dbReference type="PANTHER" id="PTHR10794">
    <property type="entry name" value="ABHYDROLASE DOMAIN-CONTAINING PROTEIN"/>
    <property type="match status" value="1"/>
</dbReference>
<comment type="similarity">
    <text evidence="1">Belongs to the AB hydrolase superfamily. AB hydrolase 4 family.</text>
</comment>
<evidence type="ECO:0000313" key="4">
    <source>
        <dbReference type="Proteomes" id="UP000525078"/>
    </source>
</evidence>
<comment type="caution">
    <text evidence="3">The sequence shown here is derived from an EMBL/GenBank/DDBJ whole genome shotgun (WGS) entry which is preliminary data.</text>
</comment>
<evidence type="ECO:0000256" key="2">
    <source>
        <dbReference type="SAM" id="Phobius"/>
    </source>
</evidence>
<dbReference type="Gene3D" id="3.40.50.1820">
    <property type="entry name" value="alpha/beta hydrolase"/>
    <property type="match status" value="1"/>
</dbReference>
<proteinExistence type="inferred from homology"/>
<organism evidence="3 4">
    <name type="scientific">Cannabis sativa</name>
    <name type="common">Hemp</name>
    <name type="synonym">Marijuana</name>
    <dbReference type="NCBI Taxonomy" id="3483"/>
    <lineage>
        <taxon>Eukaryota</taxon>
        <taxon>Viridiplantae</taxon>
        <taxon>Streptophyta</taxon>
        <taxon>Embryophyta</taxon>
        <taxon>Tracheophyta</taxon>
        <taxon>Spermatophyta</taxon>
        <taxon>Magnoliopsida</taxon>
        <taxon>eudicotyledons</taxon>
        <taxon>Gunneridae</taxon>
        <taxon>Pentapetalae</taxon>
        <taxon>rosids</taxon>
        <taxon>fabids</taxon>
        <taxon>Rosales</taxon>
        <taxon>Cannabaceae</taxon>
        <taxon>Cannabis</taxon>
    </lineage>
</organism>
<gene>
    <name evidence="3" type="ORF">F8388_018792</name>
</gene>
<dbReference type="InterPro" id="IPR050960">
    <property type="entry name" value="AB_hydrolase_4_sf"/>
</dbReference>
<dbReference type="GO" id="GO:0034338">
    <property type="term" value="F:short-chain carboxylesterase activity"/>
    <property type="evidence" value="ECO:0007669"/>
    <property type="project" value="TreeGrafter"/>
</dbReference>
<reference evidence="3 4" key="1">
    <citation type="journal article" date="2020" name="bioRxiv">
        <title>Sequence and annotation of 42 cannabis genomes reveals extensive copy number variation in cannabinoid synthesis and pathogen resistance genes.</title>
        <authorList>
            <person name="Mckernan K.J."/>
            <person name="Helbert Y."/>
            <person name="Kane L.T."/>
            <person name="Ebling H."/>
            <person name="Zhang L."/>
            <person name="Liu B."/>
            <person name="Eaton Z."/>
            <person name="Mclaughlin S."/>
            <person name="Kingan S."/>
            <person name="Baybayan P."/>
            <person name="Concepcion G."/>
            <person name="Jordan M."/>
            <person name="Riva A."/>
            <person name="Barbazuk W."/>
            <person name="Harkins T."/>
        </authorList>
    </citation>
    <scope>NUCLEOTIDE SEQUENCE [LARGE SCALE GENOMIC DNA]</scope>
    <source>
        <strain evidence="4">cv. Jamaican Lion 4</strain>
        <tissue evidence="3">Leaf</tissue>
    </source>
</reference>
<protein>
    <recommendedName>
        <fullName evidence="5">Embryogenesis-associated protein EMB8</fullName>
    </recommendedName>
</protein>
<dbReference type="Proteomes" id="UP000525078">
    <property type="component" value="Unassembled WGS sequence"/>
</dbReference>
<evidence type="ECO:0000256" key="1">
    <source>
        <dbReference type="ARBA" id="ARBA00010884"/>
    </source>
</evidence>
<dbReference type="PANTHER" id="PTHR10794:SF63">
    <property type="entry name" value="ALPHA_BETA HYDROLASE 1, ISOFORM A"/>
    <property type="match status" value="1"/>
</dbReference>
<keyword evidence="2" id="KW-0472">Membrane</keyword>
<keyword evidence="2" id="KW-1133">Transmembrane helix</keyword>
<dbReference type="GO" id="GO:0047372">
    <property type="term" value="F:monoacylglycerol lipase activity"/>
    <property type="evidence" value="ECO:0007669"/>
    <property type="project" value="TreeGrafter"/>
</dbReference>
<name>A0A7J6GNX3_CANSA</name>
<dbReference type="EMBL" id="JAATIP010000050">
    <property type="protein sequence ID" value="KAF4384040.1"/>
    <property type="molecule type" value="Genomic_DNA"/>
</dbReference>
<accession>A0A7J6GNX3</accession>
<evidence type="ECO:0000313" key="3">
    <source>
        <dbReference type="EMBL" id="KAF4384040.1"/>
    </source>
</evidence>
<dbReference type="AlphaFoldDB" id="A0A7J6GNX3"/>